<keyword evidence="2" id="KW-1185">Reference proteome</keyword>
<name>A0A4Y2CVV0_ARAVE</name>
<gene>
    <name evidence="1" type="ORF">AVEN_96473_1</name>
</gene>
<dbReference type="Gene3D" id="3.30.420.10">
    <property type="entry name" value="Ribonuclease H-like superfamily/Ribonuclease H"/>
    <property type="match status" value="1"/>
</dbReference>
<dbReference type="AlphaFoldDB" id="A0A4Y2CVV0"/>
<dbReference type="EMBL" id="BGPR01000248">
    <property type="protein sequence ID" value="GBM07848.1"/>
    <property type="molecule type" value="Genomic_DNA"/>
</dbReference>
<sequence>MTPSTMQEKAYCVLEFAKTSSVSVVQDLTPCDIFLWGFVKDKVFAPPLPQDLQELEQRITNVLNALTWDRLSRVWQELDYSVNICRATREARIEHP</sequence>
<accession>A0A4Y2CVV0</accession>
<dbReference type="Proteomes" id="UP000499080">
    <property type="component" value="Unassembled WGS sequence"/>
</dbReference>
<protein>
    <submittedName>
        <fullName evidence="1">Uncharacterized protein</fullName>
    </submittedName>
</protein>
<dbReference type="GO" id="GO:0003676">
    <property type="term" value="F:nucleic acid binding"/>
    <property type="evidence" value="ECO:0007669"/>
    <property type="project" value="InterPro"/>
</dbReference>
<evidence type="ECO:0000313" key="1">
    <source>
        <dbReference type="EMBL" id="GBM07848.1"/>
    </source>
</evidence>
<dbReference type="OrthoDB" id="6435261at2759"/>
<dbReference type="PANTHER" id="PTHR47326">
    <property type="entry name" value="TRANSPOSABLE ELEMENT TC3 TRANSPOSASE-LIKE PROTEIN"/>
    <property type="match status" value="1"/>
</dbReference>
<dbReference type="PANTHER" id="PTHR47326:SF1">
    <property type="entry name" value="HTH PSQ-TYPE DOMAIN-CONTAINING PROTEIN"/>
    <property type="match status" value="1"/>
</dbReference>
<reference evidence="1 2" key="1">
    <citation type="journal article" date="2019" name="Sci. Rep.">
        <title>Orb-weaving spider Araneus ventricosus genome elucidates the spidroin gene catalogue.</title>
        <authorList>
            <person name="Kono N."/>
            <person name="Nakamura H."/>
            <person name="Ohtoshi R."/>
            <person name="Moran D.A.P."/>
            <person name="Shinohara A."/>
            <person name="Yoshida Y."/>
            <person name="Fujiwara M."/>
            <person name="Mori M."/>
            <person name="Tomita M."/>
            <person name="Arakawa K."/>
        </authorList>
    </citation>
    <scope>NUCLEOTIDE SEQUENCE [LARGE SCALE GENOMIC DNA]</scope>
</reference>
<evidence type="ECO:0000313" key="2">
    <source>
        <dbReference type="Proteomes" id="UP000499080"/>
    </source>
</evidence>
<dbReference type="InterPro" id="IPR036397">
    <property type="entry name" value="RNaseH_sf"/>
</dbReference>
<organism evidence="1 2">
    <name type="scientific">Araneus ventricosus</name>
    <name type="common">Orbweaver spider</name>
    <name type="synonym">Epeira ventricosa</name>
    <dbReference type="NCBI Taxonomy" id="182803"/>
    <lineage>
        <taxon>Eukaryota</taxon>
        <taxon>Metazoa</taxon>
        <taxon>Ecdysozoa</taxon>
        <taxon>Arthropoda</taxon>
        <taxon>Chelicerata</taxon>
        <taxon>Arachnida</taxon>
        <taxon>Araneae</taxon>
        <taxon>Araneomorphae</taxon>
        <taxon>Entelegynae</taxon>
        <taxon>Araneoidea</taxon>
        <taxon>Araneidae</taxon>
        <taxon>Araneus</taxon>
    </lineage>
</organism>
<proteinExistence type="predicted"/>
<comment type="caution">
    <text evidence="1">The sequence shown here is derived from an EMBL/GenBank/DDBJ whole genome shotgun (WGS) entry which is preliminary data.</text>
</comment>